<keyword evidence="2" id="KW-0548">Nucleotidyltransferase</keyword>
<dbReference type="Pfam" id="PF07727">
    <property type="entry name" value="RVT_2"/>
    <property type="match status" value="1"/>
</dbReference>
<proteinExistence type="predicted"/>
<keyword evidence="2" id="KW-0695">RNA-directed DNA polymerase</keyword>
<accession>A0ABT8TYU4</accession>
<dbReference type="InterPro" id="IPR013103">
    <property type="entry name" value="RVT_2"/>
</dbReference>
<dbReference type="GO" id="GO:0003964">
    <property type="term" value="F:RNA-directed DNA polymerase activity"/>
    <property type="evidence" value="ECO:0007669"/>
    <property type="project" value="UniProtKB-KW"/>
</dbReference>
<evidence type="ECO:0000313" key="3">
    <source>
        <dbReference type="Proteomes" id="UP001168363"/>
    </source>
</evidence>
<reference evidence="2" key="1">
    <citation type="submission" date="2023-06" db="EMBL/GenBank/DDBJ databases">
        <title>Genome sequence of Nocardioides sp. SOB44.</title>
        <authorList>
            <person name="Zhang G."/>
        </authorList>
    </citation>
    <scope>NUCLEOTIDE SEQUENCE</scope>
    <source>
        <strain evidence="2">SOB44</strain>
    </source>
</reference>
<dbReference type="Proteomes" id="UP001168363">
    <property type="component" value="Unassembled WGS sequence"/>
</dbReference>
<comment type="caution">
    <text evidence="2">The sequence shown here is derived from an EMBL/GenBank/DDBJ whole genome shotgun (WGS) entry which is preliminary data.</text>
</comment>
<dbReference type="SUPFAM" id="SSF56672">
    <property type="entry name" value="DNA/RNA polymerases"/>
    <property type="match status" value="1"/>
</dbReference>
<evidence type="ECO:0000259" key="1">
    <source>
        <dbReference type="Pfam" id="PF07727"/>
    </source>
</evidence>
<feature type="domain" description="Reverse transcriptase Ty1/copia-type" evidence="1">
    <location>
        <begin position="12"/>
        <end position="98"/>
    </location>
</feature>
<dbReference type="EMBL" id="JAULSC010000107">
    <property type="protein sequence ID" value="MDO3398178.1"/>
    <property type="molecule type" value="Genomic_DNA"/>
</dbReference>
<sequence>SLPIDTATYIHQKQKIIIATHVDDLLIFGPDEQRIQQLFYKLSDISELEIKDLGDVTEFLGIQINRSNRSIYISQESYLQRLLTRFNKQNVKPRKIPLPQGTKLAKNDQTATPKDINLFQQQIGALI</sequence>
<dbReference type="RefSeq" id="WP_302710393.1">
    <property type="nucleotide sequence ID" value="NZ_JAULSC010000107.1"/>
</dbReference>
<keyword evidence="2" id="KW-0808">Transferase</keyword>
<evidence type="ECO:0000313" key="2">
    <source>
        <dbReference type="EMBL" id="MDO3398178.1"/>
    </source>
</evidence>
<feature type="non-terminal residue" evidence="2">
    <location>
        <position position="1"/>
    </location>
</feature>
<organism evidence="2 3">
    <name type="scientific">Nocardioides cremeus</name>
    <dbReference type="NCBI Taxonomy" id="3058044"/>
    <lineage>
        <taxon>Bacteria</taxon>
        <taxon>Bacillati</taxon>
        <taxon>Actinomycetota</taxon>
        <taxon>Actinomycetes</taxon>
        <taxon>Propionibacteriales</taxon>
        <taxon>Nocardioidaceae</taxon>
        <taxon>Nocardioides</taxon>
    </lineage>
</organism>
<gene>
    <name evidence="2" type="ORF">QWJ41_20870</name>
</gene>
<protein>
    <submittedName>
        <fullName evidence="2">Reverse transcriptase domain-containing protein</fullName>
    </submittedName>
</protein>
<name>A0ABT8TYU4_9ACTN</name>
<keyword evidence="3" id="KW-1185">Reference proteome</keyword>
<feature type="non-terminal residue" evidence="2">
    <location>
        <position position="127"/>
    </location>
</feature>
<dbReference type="InterPro" id="IPR043502">
    <property type="entry name" value="DNA/RNA_pol_sf"/>
</dbReference>